<evidence type="ECO:0000256" key="1">
    <source>
        <dbReference type="ARBA" id="ARBA00004184"/>
    </source>
</evidence>
<dbReference type="InterPro" id="IPR017455">
    <property type="entry name" value="Znf_FYVE-rel"/>
</dbReference>
<dbReference type="PANTHER" id="PTHR46189">
    <property type="entry name" value="LD41958P"/>
    <property type="match status" value="1"/>
</dbReference>
<gene>
    <name evidence="8" type="ORF">SUZIE_150340</name>
</gene>
<sequence>MGSVMCICSDRVQSLCYLQLTRQLVSCSSDGGIAVWNMDVSREEAPQWLESDSCQKCEQPFFWNIKQMWDTKTLGLRQHHCRKCGQAVCGKCSSKRSSYPIMGFEFQVRVCDSCYDSIKDEDRTSLATFHEGKHNISHMSMDIARGLMVTCGTDRVVKVCELDIIFNFEKAYFILDEFIIGGEIQETSKKTAVKAIEDSDMLQEVSTIFRAIGKDDDDDSDNIVNNYNIRPGDPIIPAIRRLRQEDCKFKSSTWATWGHPVSKNKTGWECS</sequence>
<keyword evidence="2" id="KW-0479">Metal-binding</keyword>
<dbReference type="InterPro" id="IPR042234">
    <property type="entry name" value="WDFY1/WDFY2"/>
</dbReference>
<dbReference type="GO" id="GO:0034141">
    <property type="term" value="P:positive regulation of toll-like receptor 3 signaling pathway"/>
    <property type="evidence" value="ECO:0007669"/>
    <property type="project" value="TreeGrafter"/>
</dbReference>
<dbReference type="EMBL" id="JAATJV010341900">
    <property type="protein sequence ID" value="MBZ3878918.1"/>
    <property type="molecule type" value="Genomic_DNA"/>
</dbReference>
<dbReference type="SUPFAM" id="SSF50978">
    <property type="entry name" value="WD40 repeat-like"/>
    <property type="match status" value="1"/>
</dbReference>
<dbReference type="InterPro" id="IPR011012">
    <property type="entry name" value="Longin-like_dom_sf"/>
</dbReference>
<protein>
    <submittedName>
        <fullName evidence="8">WD repeat and FYVE domain-containing protein 1</fullName>
    </submittedName>
</protein>
<dbReference type="SMART" id="SM00320">
    <property type="entry name" value="WD40"/>
    <property type="match status" value="2"/>
</dbReference>
<comment type="caution">
    <text evidence="8">The sequence shown here is derived from an EMBL/GenBank/DDBJ whole genome shotgun (WGS) entry which is preliminary data.</text>
</comment>
<reference evidence="8" key="1">
    <citation type="submission" date="2020-03" db="EMBL/GenBank/DDBJ databases">
        <title>Studies in the Genomics of Life Span.</title>
        <authorList>
            <person name="Glass D."/>
        </authorList>
    </citation>
    <scope>NUCLEOTIDE SEQUENCE</scope>
    <source>
        <strain evidence="8">SUZIE</strain>
        <tissue evidence="8">Muscle</tissue>
    </source>
</reference>
<dbReference type="FunFam" id="3.30.40.10:FF:000105">
    <property type="entry name" value="WD repeat and FYVE domain-containing protein 2"/>
    <property type="match status" value="1"/>
</dbReference>
<feature type="domain" description="FYVE-type" evidence="7">
    <location>
        <begin position="48"/>
        <end position="119"/>
    </location>
</feature>
<evidence type="ECO:0000313" key="9">
    <source>
        <dbReference type="Proteomes" id="UP001166674"/>
    </source>
</evidence>
<keyword evidence="5" id="KW-0653">Protein transport</keyword>
<keyword evidence="4" id="KW-0862">Zinc</keyword>
<dbReference type="PROSITE" id="PS50178">
    <property type="entry name" value="ZF_FYVE"/>
    <property type="match status" value="1"/>
</dbReference>
<dbReference type="InterPro" id="IPR036322">
    <property type="entry name" value="WD40_repeat_dom_sf"/>
</dbReference>
<dbReference type="AlphaFoldDB" id="A0AA41MVS6"/>
<dbReference type="Proteomes" id="UP001166674">
    <property type="component" value="Unassembled WGS sequence"/>
</dbReference>
<dbReference type="Gene3D" id="3.30.40.10">
    <property type="entry name" value="Zinc/RING finger domain, C3HC4 (zinc finger)"/>
    <property type="match status" value="1"/>
</dbReference>
<dbReference type="GO" id="GO:0034145">
    <property type="term" value="P:positive regulation of toll-like receptor 4 signaling pathway"/>
    <property type="evidence" value="ECO:0007669"/>
    <property type="project" value="TreeGrafter"/>
</dbReference>
<dbReference type="InterPro" id="IPR011011">
    <property type="entry name" value="Znf_FYVE_PHD"/>
</dbReference>
<evidence type="ECO:0000256" key="3">
    <source>
        <dbReference type="ARBA" id="ARBA00022771"/>
    </source>
</evidence>
<dbReference type="InterPro" id="IPR013083">
    <property type="entry name" value="Znf_RING/FYVE/PHD"/>
</dbReference>
<evidence type="ECO:0000256" key="6">
    <source>
        <dbReference type="PROSITE-ProRule" id="PRU00091"/>
    </source>
</evidence>
<dbReference type="Pfam" id="PF01363">
    <property type="entry name" value="FYVE"/>
    <property type="match status" value="1"/>
</dbReference>
<dbReference type="SMART" id="SM00064">
    <property type="entry name" value="FYVE"/>
    <property type="match status" value="1"/>
</dbReference>
<dbReference type="InterPro" id="IPR000306">
    <property type="entry name" value="Znf_FYVE"/>
</dbReference>
<dbReference type="GO" id="GO:0005769">
    <property type="term" value="C:early endosome"/>
    <property type="evidence" value="ECO:0007669"/>
    <property type="project" value="TreeGrafter"/>
</dbReference>
<evidence type="ECO:0000259" key="7">
    <source>
        <dbReference type="PROSITE" id="PS50178"/>
    </source>
</evidence>
<dbReference type="SUPFAM" id="SSF64356">
    <property type="entry name" value="SNARE-like"/>
    <property type="match status" value="1"/>
</dbReference>
<comment type="subcellular location">
    <subcellularLocation>
        <location evidence="1">Endomembrane system</location>
        <topology evidence="1">Peripheral membrane protein</topology>
    </subcellularLocation>
</comment>
<keyword evidence="5" id="KW-0813">Transport</keyword>
<evidence type="ECO:0000256" key="2">
    <source>
        <dbReference type="ARBA" id="ARBA00022723"/>
    </source>
</evidence>
<dbReference type="InterPro" id="IPR022775">
    <property type="entry name" value="AP_mu_sigma_su"/>
</dbReference>
<dbReference type="InterPro" id="IPR001680">
    <property type="entry name" value="WD40_rpt"/>
</dbReference>
<keyword evidence="9" id="KW-1185">Reference proteome</keyword>
<dbReference type="GO" id="GO:0015031">
    <property type="term" value="P:protein transport"/>
    <property type="evidence" value="ECO:0007669"/>
    <property type="project" value="UniProtKB-KW"/>
</dbReference>
<evidence type="ECO:0000256" key="4">
    <source>
        <dbReference type="ARBA" id="ARBA00022833"/>
    </source>
</evidence>
<evidence type="ECO:0000256" key="5">
    <source>
        <dbReference type="ARBA" id="ARBA00022927"/>
    </source>
</evidence>
<dbReference type="Pfam" id="PF01217">
    <property type="entry name" value="Clat_adaptor_s"/>
    <property type="match status" value="1"/>
</dbReference>
<organism evidence="8 9">
    <name type="scientific">Sciurus carolinensis</name>
    <name type="common">Eastern gray squirrel</name>
    <dbReference type="NCBI Taxonomy" id="30640"/>
    <lineage>
        <taxon>Eukaryota</taxon>
        <taxon>Metazoa</taxon>
        <taxon>Chordata</taxon>
        <taxon>Craniata</taxon>
        <taxon>Vertebrata</taxon>
        <taxon>Euteleostomi</taxon>
        <taxon>Mammalia</taxon>
        <taxon>Eutheria</taxon>
        <taxon>Euarchontoglires</taxon>
        <taxon>Glires</taxon>
        <taxon>Rodentia</taxon>
        <taxon>Sciuromorpha</taxon>
        <taxon>Sciuridae</taxon>
        <taxon>Sciurinae</taxon>
        <taxon>Sciurini</taxon>
        <taxon>Sciurus</taxon>
    </lineage>
</organism>
<accession>A0AA41MVS6</accession>
<dbReference type="GO" id="GO:0008270">
    <property type="term" value="F:zinc ion binding"/>
    <property type="evidence" value="ECO:0007669"/>
    <property type="project" value="UniProtKB-KW"/>
</dbReference>
<evidence type="ECO:0000313" key="8">
    <source>
        <dbReference type="EMBL" id="MBZ3878918.1"/>
    </source>
</evidence>
<dbReference type="Gene3D" id="3.30.450.60">
    <property type="match status" value="1"/>
</dbReference>
<dbReference type="PANTHER" id="PTHR46189:SF2">
    <property type="entry name" value="WD REPEAT AND FYVE DOMAIN-CONTAINING PROTEIN 1"/>
    <property type="match status" value="1"/>
</dbReference>
<keyword evidence="3 6" id="KW-0863">Zinc-finger</keyword>
<proteinExistence type="predicted"/>
<dbReference type="SUPFAM" id="SSF57903">
    <property type="entry name" value="FYVE/PHD zinc finger"/>
    <property type="match status" value="1"/>
</dbReference>
<name>A0AA41MVS6_SCICA</name>